<dbReference type="AlphaFoldDB" id="A0A1P8WLD2"/>
<accession>A0A1P8WLD2</accession>
<dbReference type="RefSeq" id="WP_077026115.1">
    <property type="nucleotide sequence ID" value="NZ_CP017641.1"/>
</dbReference>
<dbReference type="NCBIfam" id="TIGR04294">
    <property type="entry name" value="pre_pil_HX9DG"/>
    <property type="match status" value="1"/>
</dbReference>
<dbReference type="InterPro" id="IPR045584">
    <property type="entry name" value="Pilin-like"/>
</dbReference>
<reference evidence="2 3" key="1">
    <citation type="journal article" date="2016" name="Front. Microbiol.">
        <title>Fuerstia marisgermanicae gen. nov., sp. nov., an Unusual Member of the Phylum Planctomycetes from the German Wadden Sea.</title>
        <authorList>
            <person name="Kohn T."/>
            <person name="Heuer A."/>
            <person name="Jogler M."/>
            <person name="Vollmers J."/>
            <person name="Boedeker C."/>
            <person name="Bunk B."/>
            <person name="Rast P."/>
            <person name="Borchert D."/>
            <person name="Glockner I."/>
            <person name="Freese H.M."/>
            <person name="Klenk H.P."/>
            <person name="Overmann J."/>
            <person name="Kaster A.K."/>
            <person name="Rohde M."/>
            <person name="Wiegand S."/>
            <person name="Jogler C."/>
        </authorList>
    </citation>
    <scope>NUCLEOTIDE SEQUENCE [LARGE SCALE GENOMIC DNA]</scope>
    <source>
        <strain evidence="2 3">NH11</strain>
    </source>
</reference>
<evidence type="ECO:0000313" key="3">
    <source>
        <dbReference type="Proteomes" id="UP000187735"/>
    </source>
</evidence>
<feature type="domain" description="DUF1559" evidence="1">
    <location>
        <begin position="35"/>
        <end position="307"/>
    </location>
</feature>
<keyword evidence="3" id="KW-1185">Reference proteome</keyword>
<dbReference type="EMBL" id="CP017641">
    <property type="protein sequence ID" value="APZ94870.1"/>
    <property type="molecule type" value="Genomic_DNA"/>
</dbReference>
<dbReference type="Gene3D" id="3.30.700.10">
    <property type="entry name" value="Glycoprotein, Type 4 Pilin"/>
    <property type="match status" value="1"/>
</dbReference>
<dbReference type="SUPFAM" id="SSF54523">
    <property type="entry name" value="Pili subunits"/>
    <property type="match status" value="1"/>
</dbReference>
<organism evidence="2 3">
    <name type="scientific">Fuerstiella marisgermanici</name>
    <dbReference type="NCBI Taxonomy" id="1891926"/>
    <lineage>
        <taxon>Bacteria</taxon>
        <taxon>Pseudomonadati</taxon>
        <taxon>Planctomycetota</taxon>
        <taxon>Planctomycetia</taxon>
        <taxon>Planctomycetales</taxon>
        <taxon>Planctomycetaceae</taxon>
        <taxon>Fuerstiella</taxon>
    </lineage>
</organism>
<protein>
    <submittedName>
        <fullName evidence="2">Pilin</fullName>
    </submittedName>
</protein>
<dbReference type="InterPro" id="IPR027558">
    <property type="entry name" value="Pre_pil_HX9DG_C"/>
</dbReference>
<dbReference type="STRING" id="1891926.Fuma_04520"/>
<dbReference type="PANTHER" id="PTHR30093">
    <property type="entry name" value="GENERAL SECRETION PATHWAY PROTEIN G"/>
    <property type="match status" value="1"/>
</dbReference>
<gene>
    <name evidence="2" type="primary">pilE</name>
    <name evidence="2" type="ORF">Fuma_04520</name>
</gene>
<sequence>MQNKITRPNGFTLIELLVVIAIIAILIALLLPAVQQARAAARRTQCKNNLKQLALAAHNYHDTHSSFPLNSSSSLYGYSAHAQLLPFHEQANLHSLIDFNQPAQVGLPWAPQMNPAIQPVASRELNVLRCPSEAGDPFYVDANGDTWAGGNYLLNGGSGSGIEYCSSRNDGLFWRGSRTKFRDITDGTSNTVFMAESLFGNRQADTTTLQDAQRQMKRVSGGSPCVPTGDDMTGMSASVYEGRRAGAWILSTGYHALVHAYFTPNSDLPDMTHHGEVVSGPRSLHVGGAQAALCDGSVRFISDNVDLGTFRNTFSRNDGEVIGEW</sequence>
<dbReference type="InterPro" id="IPR012902">
    <property type="entry name" value="N_methyl_site"/>
</dbReference>
<name>A0A1P8WLD2_9PLAN</name>
<dbReference type="OrthoDB" id="248923at2"/>
<dbReference type="KEGG" id="fmr:Fuma_04520"/>
<evidence type="ECO:0000313" key="2">
    <source>
        <dbReference type="EMBL" id="APZ94870.1"/>
    </source>
</evidence>
<dbReference type="PANTHER" id="PTHR30093:SF2">
    <property type="entry name" value="TYPE II SECRETION SYSTEM PROTEIN H"/>
    <property type="match status" value="1"/>
</dbReference>
<dbReference type="Proteomes" id="UP000187735">
    <property type="component" value="Chromosome"/>
</dbReference>
<dbReference type="InterPro" id="IPR011453">
    <property type="entry name" value="DUF1559"/>
</dbReference>
<dbReference type="Pfam" id="PF07963">
    <property type="entry name" value="N_methyl"/>
    <property type="match status" value="1"/>
</dbReference>
<proteinExistence type="predicted"/>
<dbReference type="Pfam" id="PF07596">
    <property type="entry name" value="SBP_bac_10"/>
    <property type="match status" value="1"/>
</dbReference>
<evidence type="ECO:0000259" key="1">
    <source>
        <dbReference type="Pfam" id="PF07596"/>
    </source>
</evidence>
<dbReference type="NCBIfam" id="TIGR02532">
    <property type="entry name" value="IV_pilin_GFxxxE"/>
    <property type="match status" value="1"/>
</dbReference>